<dbReference type="EMBL" id="GL996510">
    <property type="protein sequence ID" value="EGV66655.1"/>
    <property type="molecule type" value="Genomic_DNA"/>
</dbReference>
<proteinExistence type="inferred from homology"/>
<evidence type="ECO:0000256" key="11">
    <source>
        <dbReference type="RuleBase" id="RU367150"/>
    </source>
</evidence>
<comment type="function">
    <text evidence="1 11">Acts as a component of the essential kinetochore-associated NDC80 complex, which is required for chromosome segregation and spindle checkpoint activity.</text>
</comment>
<sequence length="231" mass="27104">MSAQQITSPIEEFFQLQKDLDGFTSRFTKEISSKKRQIIDDKTSFNIKVNDLKSEEVRLTSQINQLDGHRSELQRKIEESIINFEDRRAKIDELHAEETKLNTKKLELDEELNGINNQINEINNKIEKLSKNLEDQVVQDDVELVKFERYLGLRIEVLKEDLMKFRFSNLDASNLDKEFWIDLNIAEEFQITGSFPAMGEDEMAPILVEFNQSQNFGRFLKQIRQVLKSNI</sequence>
<dbReference type="GO" id="GO:0005634">
    <property type="term" value="C:nucleus"/>
    <property type="evidence" value="ECO:0007669"/>
    <property type="project" value="UniProtKB-SubCell"/>
</dbReference>
<feature type="coiled-coil region" evidence="12">
    <location>
        <begin position="91"/>
        <end position="139"/>
    </location>
</feature>
<dbReference type="STRING" id="590646.G3AX05"/>
<dbReference type="Gene3D" id="6.10.250.3110">
    <property type="match status" value="1"/>
</dbReference>
<dbReference type="Pfam" id="PF08234">
    <property type="entry name" value="Spindle_Spc25"/>
    <property type="match status" value="1"/>
</dbReference>
<evidence type="ECO:0000256" key="3">
    <source>
        <dbReference type="ARBA" id="ARBA00011562"/>
    </source>
</evidence>
<dbReference type="GO" id="GO:0031262">
    <property type="term" value="C:Ndc80 complex"/>
    <property type="evidence" value="ECO:0007669"/>
    <property type="project" value="InterPro"/>
</dbReference>
<gene>
    <name evidence="14" type="ORF">CANTEDRAFT_100837</name>
</gene>
<keyword evidence="10 11" id="KW-0137">Centromere</keyword>
<comment type="similarity">
    <text evidence="2 11">Belongs to the SPC25 family.</text>
</comment>
<dbReference type="AlphaFoldDB" id="G3AX05"/>
<evidence type="ECO:0000256" key="2">
    <source>
        <dbReference type="ARBA" id="ARBA00006379"/>
    </source>
</evidence>
<keyword evidence="4 11" id="KW-0158">Chromosome</keyword>
<evidence type="ECO:0000256" key="6">
    <source>
        <dbReference type="ARBA" id="ARBA00022776"/>
    </source>
</evidence>
<evidence type="ECO:0000256" key="8">
    <source>
        <dbReference type="ARBA" id="ARBA00023054"/>
    </source>
</evidence>
<keyword evidence="9 11" id="KW-0131">Cell cycle</keyword>
<dbReference type="PANTHER" id="PTHR14281">
    <property type="entry name" value="KINETOCHORE PROTEIN SPC25-RELATED"/>
    <property type="match status" value="1"/>
</dbReference>
<dbReference type="InterPro" id="IPR045143">
    <property type="entry name" value="Spc25"/>
</dbReference>
<dbReference type="InterPro" id="IPR013255">
    <property type="entry name" value="Spc25_C"/>
</dbReference>
<dbReference type="HOGENOM" id="CLU_085127_0_0_1"/>
<dbReference type="CDD" id="cd23784">
    <property type="entry name" value="RWD_Spc25"/>
    <property type="match status" value="1"/>
</dbReference>
<dbReference type="eggNOG" id="KOG4657">
    <property type="taxonomic scope" value="Eukaryota"/>
</dbReference>
<keyword evidence="5 11" id="KW-0132">Cell division</keyword>
<dbReference type="GO" id="GO:0007059">
    <property type="term" value="P:chromosome segregation"/>
    <property type="evidence" value="ECO:0007669"/>
    <property type="project" value="InterPro"/>
</dbReference>
<name>G3AX05_CANTC</name>
<comment type="subunit">
    <text evidence="3">Component of the NDC80 complex, which consists of NDC80, NUF2, SPC24 and SPC25.</text>
</comment>
<evidence type="ECO:0000256" key="1">
    <source>
        <dbReference type="ARBA" id="ARBA00002772"/>
    </source>
</evidence>
<comment type="subcellular location">
    <subcellularLocation>
        <location evidence="11">Nucleus</location>
    </subcellularLocation>
    <subcellularLocation>
        <location evidence="11">Chromosome</location>
        <location evidence="11">Centromere</location>
        <location evidence="11">Kinetochore</location>
    </subcellularLocation>
</comment>
<dbReference type="OrthoDB" id="4025436at2759"/>
<dbReference type="KEGG" id="cten:18245413"/>
<keyword evidence="15" id="KW-1185">Reference proteome</keyword>
<dbReference type="PANTHER" id="PTHR14281:SF0">
    <property type="entry name" value="KINETOCHORE PROTEIN SPC25"/>
    <property type="match status" value="1"/>
</dbReference>
<evidence type="ECO:0000256" key="7">
    <source>
        <dbReference type="ARBA" id="ARBA00022838"/>
    </source>
</evidence>
<dbReference type="GeneID" id="18245413"/>
<dbReference type="Gene3D" id="3.30.457.50">
    <property type="entry name" value="Chromosome segregation protein Spc25"/>
    <property type="match status" value="1"/>
</dbReference>
<evidence type="ECO:0000259" key="13">
    <source>
        <dbReference type="Pfam" id="PF08234"/>
    </source>
</evidence>
<reference evidence="14 15" key="1">
    <citation type="journal article" date="2011" name="Proc. Natl. Acad. Sci. U.S.A.">
        <title>Comparative genomics of xylose-fermenting fungi for enhanced biofuel production.</title>
        <authorList>
            <person name="Wohlbach D.J."/>
            <person name="Kuo A."/>
            <person name="Sato T.K."/>
            <person name="Potts K.M."/>
            <person name="Salamov A.A."/>
            <person name="LaButti K.M."/>
            <person name="Sun H."/>
            <person name="Clum A."/>
            <person name="Pangilinan J.L."/>
            <person name="Lindquist E.A."/>
            <person name="Lucas S."/>
            <person name="Lapidus A."/>
            <person name="Jin M."/>
            <person name="Gunawan C."/>
            <person name="Balan V."/>
            <person name="Dale B.E."/>
            <person name="Jeffries T.W."/>
            <person name="Zinkel R."/>
            <person name="Barry K.W."/>
            <person name="Grigoriev I.V."/>
            <person name="Gasch A.P."/>
        </authorList>
    </citation>
    <scope>NUCLEOTIDE SEQUENCE [LARGE SCALE GENOMIC DNA]</scope>
    <source>
        <strain evidence="15">ATCC 10573 / BCRC 21748 / CBS 615 / JCM 9827 / NBRC 10315 / NRRL Y-1498 / VKM Y-70</strain>
    </source>
</reference>
<evidence type="ECO:0000256" key="5">
    <source>
        <dbReference type="ARBA" id="ARBA00022618"/>
    </source>
</evidence>
<evidence type="ECO:0000313" key="14">
    <source>
        <dbReference type="EMBL" id="EGV66655.1"/>
    </source>
</evidence>
<evidence type="ECO:0000256" key="9">
    <source>
        <dbReference type="ARBA" id="ARBA00023306"/>
    </source>
</evidence>
<organism evidence="15">
    <name type="scientific">Candida tenuis (strain ATCC 10573 / BCRC 21748 / CBS 615 / JCM 9827 / NBRC 10315 / NRRL Y-1498 / VKM Y-70)</name>
    <name type="common">Yeast</name>
    <name type="synonym">Yamadazyma tenuis</name>
    <dbReference type="NCBI Taxonomy" id="590646"/>
    <lineage>
        <taxon>Eukaryota</taxon>
        <taxon>Fungi</taxon>
        <taxon>Dikarya</taxon>
        <taxon>Ascomycota</taxon>
        <taxon>Saccharomycotina</taxon>
        <taxon>Pichiomycetes</taxon>
        <taxon>Debaryomycetaceae</taxon>
        <taxon>Yamadazyma</taxon>
    </lineage>
</organism>
<accession>G3AX05</accession>
<evidence type="ECO:0000256" key="10">
    <source>
        <dbReference type="ARBA" id="ARBA00023328"/>
    </source>
</evidence>
<feature type="domain" description="Chromosome segregation protein Spc25 C-terminal" evidence="13">
    <location>
        <begin position="159"/>
        <end position="227"/>
    </location>
</feature>
<keyword evidence="11" id="KW-0539">Nucleus</keyword>
<protein>
    <recommendedName>
        <fullName evidence="11">Kinetochore protein SPC25</fullName>
    </recommendedName>
</protein>
<keyword evidence="8 12" id="KW-0175">Coiled coil</keyword>
<evidence type="ECO:0000256" key="4">
    <source>
        <dbReference type="ARBA" id="ARBA00022454"/>
    </source>
</evidence>
<evidence type="ECO:0000256" key="12">
    <source>
        <dbReference type="SAM" id="Coils"/>
    </source>
</evidence>
<keyword evidence="7 11" id="KW-0995">Kinetochore</keyword>
<dbReference type="GO" id="GO:0051301">
    <property type="term" value="P:cell division"/>
    <property type="evidence" value="ECO:0007669"/>
    <property type="project" value="UniProtKB-UniRule"/>
</dbReference>
<dbReference type="Proteomes" id="UP000000707">
    <property type="component" value="Unassembled WGS sequence"/>
</dbReference>
<keyword evidence="6 11" id="KW-0498">Mitosis</keyword>
<evidence type="ECO:0000313" key="15">
    <source>
        <dbReference type="Proteomes" id="UP000000707"/>
    </source>
</evidence>